<organism evidence="1 2">
    <name type="scientific">Coleophoma crateriformis</name>
    <dbReference type="NCBI Taxonomy" id="565419"/>
    <lineage>
        <taxon>Eukaryota</taxon>
        <taxon>Fungi</taxon>
        <taxon>Dikarya</taxon>
        <taxon>Ascomycota</taxon>
        <taxon>Pezizomycotina</taxon>
        <taxon>Leotiomycetes</taxon>
        <taxon>Helotiales</taxon>
        <taxon>Dermateaceae</taxon>
        <taxon>Coleophoma</taxon>
    </lineage>
</organism>
<dbReference type="EMBL" id="PDLN01000001">
    <property type="protein sequence ID" value="RDW94788.1"/>
    <property type="molecule type" value="Genomic_DNA"/>
</dbReference>
<dbReference type="Proteomes" id="UP000256328">
    <property type="component" value="Unassembled WGS sequence"/>
</dbReference>
<name>A0A3D8T9U2_9HELO</name>
<reference evidence="1 2" key="1">
    <citation type="journal article" date="2018" name="IMA Fungus">
        <title>IMA Genome-F 9: Draft genome sequence of Annulohypoxylon stygium, Aspergillus mulundensis, Berkeleyomyces basicola (syn. Thielaviopsis basicola), Ceratocystis smalleyi, two Cercospora beticola strains, Coleophoma cylindrospora, Fusarium fracticaudum, Phialophora cf. hyalina, and Morchella septimelata.</title>
        <authorList>
            <person name="Wingfield B.D."/>
            <person name="Bills G.F."/>
            <person name="Dong Y."/>
            <person name="Huang W."/>
            <person name="Nel W.J."/>
            <person name="Swalarsk-Parry B.S."/>
            <person name="Vaghefi N."/>
            <person name="Wilken P.M."/>
            <person name="An Z."/>
            <person name="de Beer Z.W."/>
            <person name="De Vos L."/>
            <person name="Chen L."/>
            <person name="Duong T.A."/>
            <person name="Gao Y."/>
            <person name="Hammerbacher A."/>
            <person name="Kikkert J.R."/>
            <person name="Li Y."/>
            <person name="Li H."/>
            <person name="Li K."/>
            <person name="Li Q."/>
            <person name="Liu X."/>
            <person name="Ma X."/>
            <person name="Naidoo K."/>
            <person name="Pethybridge S.J."/>
            <person name="Sun J."/>
            <person name="Steenkamp E.T."/>
            <person name="van der Nest M.A."/>
            <person name="van Wyk S."/>
            <person name="Wingfield M.J."/>
            <person name="Xiong C."/>
            <person name="Yue Q."/>
            <person name="Zhang X."/>
        </authorList>
    </citation>
    <scope>NUCLEOTIDE SEQUENCE [LARGE SCALE GENOMIC DNA]</scope>
    <source>
        <strain evidence="1 2">BP5796</strain>
    </source>
</reference>
<gene>
    <name evidence="1" type="ORF">BP5796_00551</name>
</gene>
<dbReference type="AlphaFoldDB" id="A0A3D8T9U2"/>
<evidence type="ECO:0000313" key="2">
    <source>
        <dbReference type="Proteomes" id="UP000256328"/>
    </source>
</evidence>
<keyword evidence="2" id="KW-1185">Reference proteome</keyword>
<comment type="caution">
    <text evidence="1">The sequence shown here is derived from an EMBL/GenBank/DDBJ whole genome shotgun (WGS) entry which is preliminary data.</text>
</comment>
<sequence length="68" mass="7124">MASKSLQGFSRSLNALRGYIGGYRDPLAQCLAPQLSRSMATEAALPSEVVTGLNNLSLHENSSPASGM</sequence>
<accession>A0A3D8T9U2</accession>
<protein>
    <submittedName>
        <fullName evidence="1">Uncharacterized protein</fullName>
    </submittedName>
</protein>
<evidence type="ECO:0000313" key="1">
    <source>
        <dbReference type="EMBL" id="RDW94788.1"/>
    </source>
</evidence>
<proteinExistence type="predicted"/>